<feature type="transmembrane region" description="Helical" evidence="1">
    <location>
        <begin position="50"/>
        <end position="75"/>
    </location>
</feature>
<dbReference type="HOGENOM" id="CLU_152075_1_0_1"/>
<name>W9Y243_9EURO</name>
<dbReference type="EMBL" id="AMGX01000001">
    <property type="protein sequence ID" value="EXJ76539.1"/>
    <property type="molecule type" value="Genomic_DNA"/>
</dbReference>
<dbReference type="RefSeq" id="XP_007739856.1">
    <property type="nucleotide sequence ID" value="XM_007741666.1"/>
</dbReference>
<keyword evidence="1" id="KW-1133">Transmembrane helix</keyword>
<keyword evidence="3" id="KW-1185">Reference proteome</keyword>
<evidence type="ECO:0000313" key="2">
    <source>
        <dbReference type="EMBL" id="EXJ76539.1"/>
    </source>
</evidence>
<reference evidence="2 3" key="1">
    <citation type="submission" date="2013-03" db="EMBL/GenBank/DDBJ databases">
        <title>The Genome Sequence of Cladophialophora psammophila CBS 110553.</title>
        <authorList>
            <consortium name="The Broad Institute Genomics Platform"/>
            <person name="Cuomo C."/>
            <person name="de Hoog S."/>
            <person name="Gorbushina A."/>
            <person name="Walker B."/>
            <person name="Young S.K."/>
            <person name="Zeng Q."/>
            <person name="Gargeya S."/>
            <person name="Fitzgerald M."/>
            <person name="Haas B."/>
            <person name="Abouelleil A."/>
            <person name="Allen A.W."/>
            <person name="Alvarado L."/>
            <person name="Arachchi H.M."/>
            <person name="Berlin A.M."/>
            <person name="Chapman S.B."/>
            <person name="Gainer-Dewar J."/>
            <person name="Goldberg J."/>
            <person name="Griggs A."/>
            <person name="Gujja S."/>
            <person name="Hansen M."/>
            <person name="Howarth C."/>
            <person name="Imamovic A."/>
            <person name="Ireland A."/>
            <person name="Larimer J."/>
            <person name="McCowan C."/>
            <person name="Murphy C."/>
            <person name="Pearson M."/>
            <person name="Poon T.W."/>
            <person name="Priest M."/>
            <person name="Roberts A."/>
            <person name="Saif S."/>
            <person name="Shea T."/>
            <person name="Sisk P."/>
            <person name="Sykes S."/>
            <person name="Wortman J."/>
            <person name="Nusbaum C."/>
            <person name="Birren B."/>
        </authorList>
    </citation>
    <scope>NUCLEOTIDE SEQUENCE [LARGE SCALE GENOMIC DNA]</scope>
    <source>
        <strain evidence="2 3">CBS 110553</strain>
    </source>
</reference>
<accession>W9Y243</accession>
<keyword evidence="1" id="KW-0812">Transmembrane</keyword>
<dbReference type="GeneID" id="19185783"/>
<feature type="transmembrane region" description="Helical" evidence="1">
    <location>
        <begin position="12"/>
        <end position="30"/>
    </location>
</feature>
<evidence type="ECO:0000313" key="3">
    <source>
        <dbReference type="Proteomes" id="UP000019471"/>
    </source>
</evidence>
<comment type="caution">
    <text evidence="2">The sequence shown here is derived from an EMBL/GenBank/DDBJ whole genome shotgun (WGS) entry which is preliminary data.</text>
</comment>
<organism evidence="2 3">
    <name type="scientific">Cladophialophora psammophila CBS 110553</name>
    <dbReference type="NCBI Taxonomy" id="1182543"/>
    <lineage>
        <taxon>Eukaryota</taxon>
        <taxon>Fungi</taxon>
        <taxon>Dikarya</taxon>
        <taxon>Ascomycota</taxon>
        <taxon>Pezizomycotina</taxon>
        <taxon>Eurotiomycetes</taxon>
        <taxon>Chaetothyriomycetidae</taxon>
        <taxon>Chaetothyriales</taxon>
        <taxon>Herpotrichiellaceae</taxon>
        <taxon>Cladophialophora</taxon>
    </lineage>
</organism>
<sequence>MSDIVKGVSNLFASIFEIIRGIFVTVFNIFEGALNAAIGLLKNTFNAAEGVLGFIVGNIFIIGTLCAIYFGYVLYQQRQGKRPAPISKAATGKTQ</sequence>
<dbReference type="eggNOG" id="ENOG502SGSI">
    <property type="taxonomic scope" value="Eukaryota"/>
</dbReference>
<gene>
    <name evidence="2" type="ORF">A1O5_01047</name>
</gene>
<dbReference type="OrthoDB" id="2561686at2759"/>
<evidence type="ECO:0000256" key="1">
    <source>
        <dbReference type="SAM" id="Phobius"/>
    </source>
</evidence>
<protein>
    <submittedName>
        <fullName evidence="2">Uncharacterized protein</fullName>
    </submittedName>
</protein>
<dbReference type="Proteomes" id="UP000019471">
    <property type="component" value="Unassembled WGS sequence"/>
</dbReference>
<dbReference type="STRING" id="1182543.W9Y243"/>
<proteinExistence type="predicted"/>
<keyword evidence="1" id="KW-0472">Membrane</keyword>
<dbReference type="AlphaFoldDB" id="W9Y243"/>